<dbReference type="PANTHER" id="PTHR34114">
    <property type="entry name" value="ARABINOGALACTAN PEPTIDE 1"/>
    <property type="match status" value="1"/>
</dbReference>
<comment type="subcellular location">
    <subcellularLocation>
        <location evidence="10">Endomembrane system</location>
        <topology evidence="10">Lipid-anchor</topology>
    </subcellularLocation>
    <subcellularLocation>
        <location evidence="1">Membrane</location>
        <topology evidence="1">Lipid-anchor</topology>
        <topology evidence="1">GPI-anchor</topology>
    </subcellularLocation>
</comment>
<keyword evidence="7" id="KW-0325">Glycoprotein</keyword>
<reference evidence="13" key="3">
    <citation type="submission" date="2020-06" db="EMBL/GenBank/DDBJ databases">
        <title>Helianthus annuus Genome sequencing and assembly Release 2.</title>
        <authorList>
            <person name="Gouzy J."/>
            <person name="Langlade N."/>
            <person name="Munos S."/>
        </authorList>
    </citation>
    <scope>NUCLEOTIDE SEQUENCE</scope>
    <source>
        <tissue evidence="13">Leaves</tissue>
    </source>
</reference>
<keyword evidence="11" id="KW-0812">Transmembrane</keyword>
<keyword evidence="8" id="KW-0379">Hydroxylation</keyword>
<sequence>MQAMKIMKLFTMMIVMMMVVSTVSAADPPTPAPMSDATNVFVSTAVAFLSAFAFVFMF</sequence>
<organism evidence="14 15">
    <name type="scientific">Helianthus annuus</name>
    <name type="common">Common sunflower</name>
    <dbReference type="NCBI Taxonomy" id="4232"/>
    <lineage>
        <taxon>Eukaryota</taxon>
        <taxon>Viridiplantae</taxon>
        <taxon>Streptophyta</taxon>
        <taxon>Embryophyta</taxon>
        <taxon>Tracheophyta</taxon>
        <taxon>Spermatophyta</taxon>
        <taxon>Magnoliopsida</taxon>
        <taxon>eudicotyledons</taxon>
        <taxon>Gunneridae</taxon>
        <taxon>Pentapetalae</taxon>
        <taxon>asterids</taxon>
        <taxon>campanulids</taxon>
        <taxon>Asterales</taxon>
        <taxon>Asteraceae</taxon>
        <taxon>Asteroideae</taxon>
        <taxon>Heliantheae alliance</taxon>
        <taxon>Heliantheae</taxon>
        <taxon>Helianthus</taxon>
    </lineage>
</organism>
<evidence type="ECO:0000313" key="14">
    <source>
        <dbReference type="EMBL" id="OTG37673.1"/>
    </source>
</evidence>
<keyword evidence="9" id="KW-0449">Lipoprotein</keyword>
<dbReference type="Proteomes" id="UP000215914">
    <property type="component" value="Chromosome 1"/>
</dbReference>
<evidence type="ECO:0000256" key="10">
    <source>
        <dbReference type="ARBA" id="ARBA00037868"/>
    </source>
</evidence>
<evidence type="ECO:0000256" key="11">
    <source>
        <dbReference type="SAM" id="Phobius"/>
    </source>
</evidence>
<dbReference type="GO" id="GO:0098552">
    <property type="term" value="C:side of membrane"/>
    <property type="evidence" value="ECO:0007669"/>
    <property type="project" value="UniProtKB-KW"/>
</dbReference>
<feature type="chain" id="PRO_5012219721" description="Arabinogalactan peptide 13" evidence="12">
    <location>
        <begin position="26"/>
        <end position="58"/>
    </location>
</feature>
<name>A0A251VRB5_HELAN</name>
<evidence type="ECO:0000256" key="7">
    <source>
        <dbReference type="ARBA" id="ARBA00023180"/>
    </source>
</evidence>
<dbReference type="PANTHER" id="PTHR34114:SF11">
    <property type="entry name" value="ARABINOGALACTAN PROTEIN 13-RELATED"/>
    <property type="match status" value="1"/>
</dbReference>
<comment type="similarity">
    <text evidence="2">Belongs to the AG-peptide AGP family.</text>
</comment>
<evidence type="ECO:0000313" key="13">
    <source>
        <dbReference type="EMBL" id="KAF5822937.1"/>
    </source>
</evidence>
<evidence type="ECO:0008006" key="16">
    <source>
        <dbReference type="Google" id="ProtNLM"/>
    </source>
</evidence>
<evidence type="ECO:0000256" key="2">
    <source>
        <dbReference type="ARBA" id="ARBA00005835"/>
    </source>
</evidence>
<evidence type="ECO:0000256" key="3">
    <source>
        <dbReference type="ARBA" id="ARBA00022622"/>
    </source>
</evidence>
<evidence type="ECO:0000256" key="1">
    <source>
        <dbReference type="ARBA" id="ARBA00004589"/>
    </source>
</evidence>
<dbReference type="EMBL" id="CM007890">
    <property type="protein sequence ID" value="OTG37673.1"/>
    <property type="molecule type" value="Genomic_DNA"/>
</dbReference>
<evidence type="ECO:0000256" key="4">
    <source>
        <dbReference type="ARBA" id="ARBA00022729"/>
    </source>
</evidence>
<evidence type="ECO:0000313" key="15">
    <source>
        <dbReference type="Proteomes" id="UP000215914"/>
    </source>
</evidence>
<dbReference type="Gramene" id="mRNA:HanXRQr2_Chr01g0032721">
    <property type="protein sequence ID" value="CDS:HanXRQr2_Chr01g0032721.1"/>
    <property type="gene ID" value="HanXRQr2_Chr01g0032721"/>
</dbReference>
<keyword evidence="15" id="KW-1185">Reference proteome</keyword>
<evidence type="ECO:0000256" key="5">
    <source>
        <dbReference type="ARBA" id="ARBA00022974"/>
    </source>
</evidence>
<keyword evidence="4 12" id="KW-0732">Signal</keyword>
<feature type="signal peptide" evidence="12">
    <location>
        <begin position="1"/>
        <end position="25"/>
    </location>
</feature>
<keyword evidence="6 11" id="KW-0472">Membrane</keyword>
<proteinExistence type="inferred from homology"/>
<reference evidence="13 15" key="1">
    <citation type="journal article" date="2017" name="Nature">
        <title>The sunflower genome provides insights into oil metabolism, flowering and Asterid evolution.</title>
        <authorList>
            <person name="Badouin H."/>
            <person name="Gouzy J."/>
            <person name="Grassa C.J."/>
            <person name="Murat F."/>
            <person name="Staton S.E."/>
            <person name="Cottret L."/>
            <person name="Lelandais-Briere C."/>
            <person name="Owens G.L."/>
            <person name="Carrere S."/>
            <person name="Mayjonade B."/>
            <person name="Legrand L."/>
            <person name="Gill N."/>
            <person name="Kane N.C."/>
            <person name="Bowers J.E."/>
            <person name="Hubner S."/>
            <person name="Bellec A."/>
            <person name="Berard A."/>
            <person name="Berges H."/>
            <person name="Blanchet N."/>
            <person name="Boniface M.C."/>
            <person name="Brunel D."/>
            <person name="Catrice O."/>
            <person name="Chaidir N."/>
            <person name="Claudel C."/>
            <person name="Donnadieu C."/>
            <person name="Faraut T."/>
            <person name="Fievet G."/>
            <person name="Helmstetter N."/>
            <person name="King M."/>
            <person name="Knapp S.J."/>
            <person name="Lai Z."/>
            <person name="Le Paslier M.C."/>
            <person name="Lippi Y."/>
            <person name="Lorenzon L."/>
            <person name="Mandel J.R."/>
            <person name="Marage G."/>
            <person name="Marchand G."/>
            <person name="Marquand E."/>
            <person name="Bret-Mestries E."/>
            <person name="Morien E."/>
            <person name="Nambeesan S."/>
            <person name="Nguyen T."/>
            <person name="Pegot-Espagnet P."/>
            <person name="Pouilly N."/>
            <person name="Raftis F."/>
            <person name="Sallet E."/>
            <person name="Schiex T."/>
            <person name="Thomas J."/>
            <person name="Vandecasteele C."/>
            <person name="Vares D."/>
            <person name="Vear F."/>
            <person name="Vautrin S."/>
            <person name="Crespi M."/>
            <person name="Mangin B."/>
            <person name="Burke J.M."/>
            <person name="Salse J."/>
            <person name="Munos S."/>
            <person name="Vincourt P."/>
            <person name="Rieseberg L.H."/>
            <person name="Langlade N.B."/>
        </authorList>
    </citation>
    <scope>NUCLEOTIDE SEQUENCE [LARGE SCALE GENOMIC DNA]</scope>
    <source>
        <strain evidence="15">cv. SF193</strain>
        <tissue evidence="13">Leaves</tissue>
    </source>
</reference>
<evidence type="ECO:0000256" key="12">
    <source>
        <dbReference type="SAM" id="SignalP"/>
    </source>
</evidence>
<keyword evidence="3" id="KW-0336">GPI-anchor</keyword>
<keyword evidence="5" id="KW-0654">Proteoglycan</keyword>
<evidence type="ECO:0000256" key="6">
    <source>
        <dbReference type="ARBA" id="ARBA00023136"/>
    </source>
</evidence>
<dbReference type="GO" id="GO:0012505">
    <property type="term" value="C:endomembrane system"/>
    <property type="evidence" value="ECO:0007669"/>
    <property type="project" value="UniProtKB-SubCell"/>
</dbReference>
<dbReference type="OMA" id="MEAMQMM"/>
<dbReference type="AlphaFoldDB" id="A0A251VRB5"/>
<reference evidence="14" key="2">
    <citation type="submission" date="2017-02" db="EMBL/GenBank/DDBJ databases">
        <title>Sunflower complete genome.</title>
        <authorList>
            <person name="Langlade N."/>
            <person name="Munos S."/>
        </authorList>
    </citation>
    <scope>NUCLEOTIDE SEQUENCE [LARGE SCALE GENOMIC DNA]</scope>
    <source>
        <tissue evidence="14">Leaves</tissue>
    </source>
</reference>
<protein>
    <recommendedName>
        <fullName evidence="16">Arabinogalactan peptide 13</fullName>
    </recommendedName>
</protein>
<gene>
    <name evidence="14" type="ORF">HannXRQ_Chr01g0021391</name>
    <name evidence="13" type="ORF">HanXRQr2_Chr01g0032721</name>
</gene>
<feature type="transmembrane region" description="Helical" evidence="11">
    <location>
        <begin position="41"/>
        <end position="57"/>
    </location>
</feature>
<dbReference type="EMBL" id="MNCJ02000316">
    <property type="protein sequence ID" value="KAF5822937.1"/>
    <property type="molecule type" value="Genomic_DNA"/>
</dbReference>
<dbReference type="InParanoid" id="A0A251VRB5"/>
<evidence type="ECO:0000256" key="8">
    <source>
        <dbReference type="ARBA" id="ARBA00023278"/>
    </source>
</evidence>
<keyword evidence="11" id="KW-1133">Transmembrane helix</keyword>
<accession>A0A251VRB5</accession>
<dbReference type="InterPro" id="IPR039281">
    <property type="entry name" value="AGP3/12/13/14/21"/>
</dbReference>
<evidence type="ECO:0000256" key="9">
    <source>
        <dbReference type="ARBA" id="ARBA00023288"/>
    </source>
</evidence>